<evidence type="ECO:0000256" key="1">
    <source>
        <dbReference type="SAM" id="Phobius"/>
    </source>
</evidence>
<feature type="transmembrane region" description="Helical" evidence="1">
    <location>
        <begin position="20"/>
        <end position="42"/>
    </location>
</feature>
<reference evidence="2 3" key="1">
    <citation type="submission" date="2018-12" db="EMBL/GenBank/DDBJ databases">
        <title>Amycolatopsis eburnea sp. nov. actinomycete associate with arbuscular mycorrhiza fungal spore.</title>
        <authorList>
            <person name="Lumyong S."/>
            <person name="Chaiya L."/>
        </authorList>
    </citation>
    <scope>NUCLEOTIDE SEQUENCE [LARGE SCALE GENOMIC DNA]</scope>
    <source>
        <strain evidence="2 3">GLM-1</strain>
    </source>
</reference>
<protein>
    <submittedName>
        <fullName evidence="2">ABC transporter substrate-binding protein</fullName>
    </submittedName>
</protein>
<organism evidence="2 3">
    <name type="scientific">Amycolatopsis eburnea</name>
    <dbReference type="NCBI Taxonomy" id="2267691"/>
    <lineage>
        <taxon>Bacteria</taxon>
        <taxon>Bacillati</taxon>
        <taxon>Actinomycetota</taxon>
        <taxon>Actinomycetes</taxon>
        <taxon>Pseudonocardiales</taxon>
        <taxon>Pseudonocardiaceae</taxon>
        <taxon>Amycolatopsis</taxon>
    </lineage>
</organism>
<evidence type="ECO:0000313" key="2">
    <source>
        <dbReference type="EMBL" id="RSD13401.1"/>
    </source>
</evidence>
<name>A0A427T398_9PSEU</name>
<dbReference type="Gene3D" id="3.40.50.2300">
    <property type="match status" value="1"/>
</dbReference>
<sequence length="524" mass="55462">MSSRHYAGIWPRRSRFPKLWTDWIPLALVVTLLVGAGGVAVFRQGLGRLLTCNDGWPGDSAWSAGGECVGLSDGEYDFGLDRFTAVLKVIDEQNTTAADRCDPQGTAVTVGVLTTMTDRYTGGRAVHELEGMAAGQRRANGTGCVHPIRLVVANIGAYGPDNEGLDVARELADRGVVAVVGLGLSQQRAAETADLLAAAKIPMVSDLITAEGFDQTGSRGDQPQFDSCDPEATYQRGIGRDYFYRVAYRNRVQIDRLAAVVPARPDFIMVPTGGSDPYTCTALPMMQRQFGGNVTEVKFDADESSTVLQTARRICGAAKDVTLLYIARGSDLARLLFSLDEAFGSGQCAATSVTVVSTSDGQRVRAVEDNPMLEDLRLRGLRSASFTSGRIRLLTTLVAGADQRLGNNPGFADLEEAFTGAGFDLAHTDDGWAVNAYDAMSVVSEALRTLPAAKAVQRSQVNTAISGFSTTGQAVRGAGGMITFDNSGNRADAGPPVVRVCPLPPGAGTRTRSVIVTPGAPAEC</sequence>
<gene>
    <name evidence="2" type="ORF">EIY87_27130</name>
</gene>
<dbReference type="InterPro" id="IPR028082">
    <property type="entry name" value="Peripla_BP_I"/>
</dbReference>
<dbReference type="RefSeq" id="WP_125312695.1">
    <property type="nucleotide sequence ID" value="NZ_RSEC01000058.1"/>
</dbReference>
<dbReference type="SUPFAM" id="SSF53822">
    <property type="entry name" value="Periplasmic binding protein-like I"/>
    <property type="match status" value="1"/>
</dbReference>
<keyword evidence="1" id="KW-0472">Membrane</keyword>
<accession>A0A427T398</accession>
<dbReference type="AlphaFoldDB" id="A0A427T398"/>
<dbReference type="EMBL" id="RSEC01000058">
    <property type="protein sequence ID" value="RSD13401.1"/>
    <property type="molecule type" value="Genomic_DNA"/>
</dbReference>
<dbReference type="OrthoDB" id="4568672at2"/>
<evidence type="ECO:0000313" key="3">
    <source>
        <dbReference type="Proteomes" id="UP000267081"/>
    </source>
</evidence>
<comment type="caution">
    <text evidence="2">The sequence shown here is derived from an EMBL/GenBank/DDBJ whole genome shotgun (WGS) entry which is preliminary data.</text>
</comment>
<keyword evidence="3" id="KW-1185">Reference proteome</keyword>
<dbReference type="CDD" id="cd06268">
    <property type="entry name" value="PBP1_ABC_transporter_LIVBP-like"/>
    <property type="match status" value="1"/>
</dbReference>
<proteinExistence type="predicted"/>
<dbReference type="Proteomes" id="UP000267081">
    <property type="component" value="Unassembled WGS sequence"/>
</dbReference>
<keyword evidence="1" id="KW-0812">Transmembrane</keyword>
<keyword evidence="1" id="KW-1133">Transmembrane helix</keyword>